<gene>
    <name evidence="2" type="ordered locus">Os06g0133100</name>
    <name evidence="1" type="ORF">P0679C08.26</name>
</gene>
<protein>
    <submittedName>
        <fullName evidence="2">Os06g0133100 protein</fullName>
    </submittedName>
</protein>
<reference evidence="2" key="3">
    <citation type="journal article" date="2006" name="Nucleic Acids Res.">
        <title>The Rice Annotation Project Database (RAP-DB): hub for Oryza sativa ssp. japonica genome information.</title>
        <authorList>
            <person name="Ohyanagi H."/>
            <person name="Tanaka T."/>
            <person name="Sakai H."/>
            <person name="Shigemoto Y."/>
            <person name="Yamaguchi K."/>
            <person name="Habara T."/>
            <person name="Fujii Y."/>
            <person name="Antonio B.A."/>
            <person name="Nagamura Y."/>
            <person name="Imanishi T."/>
            <person name="Ikeo K."/>
            <person name="Itoh T."/>
            <person name="Gojobori T."/>
            <person name="Sasaki T."/>
        </authorList>
    </citation>
    <scope>NUCLEOTIDE SEQUENCE</scope>
</reference>
<dbReference type="EMBL" id="AP008212">
    <property type="protein sequence ID" value="BAF18619.1"/>
    <property type="molecule type" value="Genomic_DNA"/>
</dbReference>
<dbReference type="Gramene" id="Os06t0133100-01">
    <property type="protein sequence ID" value="Os06t0133100-01"/>
    <property type="gene ID" value="Os06g0133100"/>
</dbReference>
<reference evidence="2" key="8">
    <citation type="submission" date="2012-08" db="EMBL/GenBank/DDBJ databases">
        <title>The Second Rice Annotation Project Meeting (RAP2).</title>
        <authorList>
            <consortium name="The Rice Annotation Project (RAP)"/>
        </authorList>
    </citation>
    <scope>NUCLEOTIDE SEQUENCE</scope>
</reference>
<sequence>MLQTINHHQHQTGEVLVHAVPDHLLVRRRADDLDGALQGGRHLLHVAWLHHLALPKKPYNQQPCKCVVVYRLIGIRMCHI</sequence>
<proteinExistence type="predicted"/>
<dbReference type="EMBL" id="AP002542">
    <property type="protein sequence ID" value="BAD67879.1"/>
    <property type="molecule type" value="Genomic_DNA"/>
</dbReference>
<evidence type="ECO:0000313" key="3">
    <source>
        <dbReference type="Proteomes" id="UP000000763"/>
    </source>
</evidence>
<reference evidence="2 3" key="2">
    <citation type="journal article" date="2005" name="Nature">
        <title>The map-based sequence of the rice genome.</title>
        <authorList>
            <consortium name="International rice genome sequencing project (IRGSP)"/>
            <person name="Matsumoto T."/>
            <person name="Wu J."/>
            <person name="Kanamori H."/>
            <person name="Katayose Y."/>
            <person name="Fujisawa M."/>
            <person name="Namiki N."/>
            <person name="Mizuno H."/>
            <person name="Yamamoto K."/>
            <person name="Antonio B.A."/>
            <person name="Baba T."/>
            <person name="Sakata K."/>
            <person name="Nagamura Y."/>
            <person name="Aoki H."/>
            <person name="Arikawa K."/>
            <person name="Arita K."/>
            <person name="Bito T."/>
            <person name="Chiden Y."/>
            <person name="Fujitsuka N."/>
            <person name="Fukunaka R."/>
            <person name="Hamada M."/>
            <person name="Harada C."/>
            <person name="Hayashi A."/>
            <person name="Hijishita S."/>
            <person name="Honda M."/>
            <person name="Hosokawa S."/>
            <person name="Ichikawa Y."/>
            <person name="Idonuma A."/>
            <person name="Iijima M."/>
            <person name="Ikeda M."/>
            <person name="Ikeno M."/>
            <person name="Ito K."/>
            <person name="Ito S."/>
            <person name="Ito T."/>
            <person name="Ito Y."/>
            <person name="Ito Y."/>
            <person name="Iwabuchi A."/>
            <person name="Kamiya K."/>
            <person name="Karasawa W."/>
            <person name="Kurita K."/>
            <person name="Katagiri S."/>
            <person name="Kikuta A."/>
            <person name="Kobayashi H."/>
            <person name="Kobayashi N."/>
            <person name="Machita K."/>
            <person name="Maehara T."/>
            <person name="Masukawa M."/>
            <person name="Mizubayashi T."/>
            <person name="Mukai Y."/>
            <person name="Nagasaki H."/>
            <person name="Nagata Y."/>
            <person name="Naito S."/>
            <person name="Nakashima M."/>
            <person name="Nakama Y."/>
            <person name="Nakamichi Y."/>
            <person name="Nakamura M."/>
            <person name="Meguro A."/>
            <person name="Negishi M."/>
            <person name="Ohta I."/>
            <person name="Ohta T."/>
            <person name="Okamoto M."/>
            <person name="Ono N."/>
            <person name="Saji S."/>
            <person name="Sakaguchi M."/>
            <person name="Sakai K."/>
            <person name="Shibata M."/>
            <person name="Shimokawa T."/>
            <person name="Song J."/>
            <person name="Takazaki Y."/>
            <person name="Terasawa K."/>
            <person name="Tsugane M."/>
            <person name="Tsuji K."/>
            <person name="Ueda S."/>
            <person name="Waki K."/>
            <person name="Yamagata H."/>
            <person name="Yamamoto M."/>
            <person name="Yamamoto S."/>
            <person name="Yamane H."/>
            <person name="Yoshiki S."/>
            <person name="Yoshihara R."/>
            <person name="Yukawa K."/>
            <person name="Zhong H."/>
            <person name="Yano M."/>
            <person name="Yuan Q."/>
            <person name="Ouyang S."/>
            <person name="Liu J."/>
            <person name="Jones K.M."/>
            <person name="Gansberger K."/>
            <person name="Moffat K."/>
            <person name="Hill J."/>
            <person name="Bera J."/>
            <person name="Fadrosh D."/>
            <person name="Jin S."/>
            <person name="Johri S."/>
            <person name="Kim M."/>
            <person name="Overton L."/>
            <person name="Reardon M."/>
            <person name="Tsitrin T."/>
            <person name="Vuong H."/>
            <person name="Weaver B."/>
            <person name="Ciecko A."/>
            <person name="Tallon L."/>
            <person name="Jackson J."/>
            <person name="Pai G."/>
            <person name="Aken S.V."/>
            <person name="Utterback T."/>
            <person name="Reidmuller S."/>
            <person name="Feldblyum T."/>
            <person name="Hsiao J."/>
            <person name="Zismann V."/>
            <person name="Iobst S."/>
            <person name="de Vazeille A.R."/>
            <person name="Buell C.R."/>
            <person name="Ying K."/>
            <person name="Li Y."/>
            <person name="Lu T."/>
            <person name="Huang Y."/>
            <person name="Zhao Q."/>
            <person name="Feng Q."/>
            <person name="Zhang L."/>
            <person name="Zhu J."/>
            <person name="Weng Q."/>
            <person name="Mu J."/>
            <person name="Lu Y."/>
            <person name="Fan D."/>
            <person name="Liu Y."/>
            <person name="Guan J."/>
            <person name="Zhang Y."/>
            <person name="Yu S."/>
            <person name="Liu X."/>
            <person name="Zhang Y."/>
            <person name="Hong G."/>
            <person name="Han B."/>
            <person name="Choisne N."/>
            <person name="Demange N."/>
            <person name="Orjeda G."/>
            <person name="Samain S."/>
            <person name="Cattolico L."/>
            <person name="Pelletier E."/>
            <person name="Couloux A."/>
            <person name="Segurens B."/>
            <person name="Wincker P."/>
            <person name="D'Hont A."/>
            <person name="Scarpelli C."/>
            <person name="Weissenbach J."/>
            <person name="Salanoubat M."/>
            <person name="Quetier F."/>
            <person name="Yu Y."/>
            <person name="Kim H.R."/>
            <person name="Rambo T."/>
            <person name="Currie J."/>
            <person name="Collura K."/>
            <person name="Luo M."/>
            <person name="Yang T."/>
            <person name="Ammiraju J.S.S."/>
            <person name="Engler F."/>
            <person name="Soderlund C."/>
            <person name="Wing R.A."/>
            <person name="Palmer L.E."/>
            <person name="de la Bastide M."/>
            <person name="Spiegel L."/>
            <person name="Nascimento L."/>
            <person name="Zutavern T."/>
            <person name="O'Shaughnessy A."/>
            <person name="Dike S."/>
            <person name="Dedhia N."/>
            <person name="Preston R."/>
            <person name="Balija V."/>
            <person name="McCombie W.R."/>
            <person name="Chow T."/>
            <person name="Chen H."/>
            <person name="Chung M."/>
            <person name="Chen C."/>
            <person name="Shaw J."/>
            <person name="Wu H."/>
            <person name="Hsiao K."/>
            <person name="Chao Y."/>
            <person name="Chu M."/>
            <person name="Cheng C."/>
            <person name="Hour A."/>
            <person name="Lee P."/>
            <person name="Lin S."/>
            <person name="Lin Y."/>
            <person name="Liou J."/>
            <person name="Liu S."/>
            <person name="Hsing Y."/>
            <person name="Raghuvanshi S."/>
            <person name="Mohanty A."/>
            <person name="Bharti A.K."/>
            <person name="Gaur A."/>
            <person name="Gupta V."/>
            <person name="Kumar D."/>
            <person name="Ravi V."/>
            <person name="Vij S."/>
            <person name="Kapur A."/>
            <person name="Khurana P."/>
            <person name="Khurana P."/>
            <person name="Khurana J.P."/>
            <person name="Tyagi A.K."/>
            <person name="Gaikwad K."/>
            <person name="Singh A."/>
            <person name="Dalal V."/>
            <person name="Srivastava S."/>
            <person name="Dixit A."/>
            <person name="Pal A.K."/>
            <person name="Ghazi I.A."/>
            <person name="Yadav M."/>
            <person name="Pandit A."/>
            <person name="Bhargava A."/>
            <person name="Sureshbabu K."/>
            <person name="Batra K."/>
            <person name="Sharma T.R."/>
            <person name="Mohapatra T."/>
            <person name="Singh N.K."/>
            <person name="Messing J."/>
            <person name="Nelson A.B."/>
            <person name="Fuks G."/>
            <person name="Kavchok S."/>
            <person name="Keizer G."/>
            <person name="Linton E."/>
            <person name="Llaca V."/>
            <person name="Song R."/>
            <person name="Tanyolac B."/>
            <person name="Young S."/>
            <person name="Ho-Il K."/>
            <person name="Hahn J.H."/>
            <person name="Sangsakoo G."/>
            <person name="Vanavichit A."/>
            <person name="de Mattos Luiz.A.T."/>
            <person name="Zimmer P.D."/>
            <person name="Malone G."/>
            <person name="Dellagostin O."/>
            <person name="de Oliveira A.C."/>
            <person name="Bevan M."/>
            <person name="Bancroft I."/>
            <person name="Minx P."/>
            <person name="Cordum H."/>
            <person name="Wilson R."/>
            <person name="Cheng Z."/>
            <person name="Jin W."/>
            <person name="Jiang J."/>
            <person name="Leong S.A."/>
            <person name="Iwama H."/>
            <person name="Gojobori T."/>
            <person name="Itoh T."/>
            <person name="Niimura Y."/>
            <person name="Fujii Y."/>
            <person name="Habara T."/>
            <person name="Sakai H."/>
            <person name="Sato Y."/>
            <person name="Wilson G."/>
            <person name="Kumar K."/>
            <person name="McCouch S."/>
            <person name="Juretic N."/>
            <person name="Hoen D."/>
            <person name="Wright S."/>
            <person name="Bruskiewich R."/>
            <person name="Bureau T."/>
            <person name="Miyao A."/>
            <person name="Hirochika H."/>
            <person name="Nishikawa T."/>
            <person name="Kadowaki K."/>
            <person name="Sugiura M."/>
            <person name="Burr B."/>
            <person name="Sasaki T."/>
        </authorList>
    </citation>
    <scope>NUCLEOTIDE SEQUENCE [LARGE SCALE GENOMIC DNA]</scope>
    <source>
        <strain evidence="3">cv. Nipponbare</strain>
    </source>
</reference>
<dbReference type="Proteomes" id="UP000000763">
    <property type="component" value="Chromosome 6"/>
</dbReference>
<reference evidence="2" key="7">
    <citation type="submission" date="2012-08" db="EMBL/GenBank/DDBJ databases">
        <title>Oryza sativa nipponbare(GA3) genomic DNA, chromosome 6.</title>
        <authorList>
            <consortium name="IRGSP(International Rice Genome Sequencing Project)"/>
        </authorList>
    </citation>
    <scope>NUCLEOTIDE SEQUENCE</scope>
</reference>
<organism evidence="1 3">
    <name type="scientific">Oryza sativa subsp. japonica</name>
    <name type="common">Rice</name>
    <dbReference type="NCBI Taxonomy" id="39947"/>
    <lineage>
        <taxon>Eukaryota</taxon>
        <taxon>Viridiplantae</taxon>
        <taxon>Streptophyta</taxon>
        <taxon>Embryophyta</taxon>
        <taxon>Tracheophyta</taxon>
        <taxon>Spermatophyta</taxon>
        <taxon>Magnoliopsida</taxon>
        <taxon>Liliopsida</taxon>
        <taxon>Poales</taxon>
        <taxon>Poaceae</taxon>
        <taxon>BOP clade</taxon>
        <taxon>Oryzoideae</taxon>
        <taxon>Oryzeae</taxon>
        <taxon>Oryzinae</taxon>
        <taxon>Oryza</taxon>
        <taxon>Oryza sativa</taxon>
    </lineage>
</organism>
<reference evidence="2" key="5">
    <citation type="journal article" date="2008" name="Nucleic Acids Res.">
        <title>The Rice Annotation Project Database (RAP-DB): 2008 update.</title>
        <authorList>
            <consortium name="The Rice Annotation Project (RAP)"/>
            <person name="Tanaka T."/>
            <person name="Antonio B.A."/>
            <person name="Kikuchi S."/>
            <person name="Matsumoto T."/>
            <person name="Nagamura Y."/>
            <person name="Numa H."/>
            <person name="Sakai H."/>
            <person name="Wu J."/>
            <person name="Itoh T."/>
            <person name="Sasaki T."/>
            <person name="Aono R."/>
            <person name="Fujii Y."/>
            <person name="Habara T."/>
            <person name="Harada E."/>
            <person name="Kanno M."/>
            <person name="Kawahara Y."/>
            <person name="Kawashima H."/>
            <person name="Kubooka H."/>
            <person name="Matsuya A."/>
            <person name="Nakaoka H."/>
            <person name="Saichi N."/>
            <person name="Sanbonmatsu R."/>
            <person name="Sato Y."/>
            <person name="Shinso Y."/>
            <person name="Suzuki M."/>
            <person name="Takeda J."/>
            <person name="Tanino M."/>
            <person name="Todokoro F."/>
            <person name="Yamaguchi K."/>
            <person name="Yamamoto N."/>
            <person name="Yamasaki C."/>
            <person name="Imanishi T."/>
            <person name="Okido T."/>
            <person name="Tada M."/>
            <person name="Ikeo K."/>
            <person name="Tateno Y."/>
            <person name="Gojobori T."/>
            <person name="Lin Y.C."/>
            <person name="Wei F.J."/>
            <person name="Hsing Y.I."/>
            <person name="Zhao Q."/>
            <person name="Han B."/>
            <person name="Kramer M.R."/>
            <person name="McCombie R.W."/>
            <person name="Lonsdale D."/>
            <person name="O'Donovan C.C."/>
            <person name="Whitfield E.J."/>
            <person name="Apweiler R."/>
            <person name="Koyanagi K.O."/>
            <person name="Khurana J.P."/>
            <person name="Raghuvanshi S."/>
            <person name="Singh N.K."/>
            <person name="Tyagi A.K."/>
            <person name="Haberer G."/>
            <person name="Fujisawa M."/>
            <person name="Hosokawa S."/>
            <person name="Ito Y."/>
            <person name="Ikawa H."/>
            <person name="Shibata M."/>
            <person name="Yamamoto M."/>
            <person name="Bruskiewich R.M."/>
            <person name="Hoen D.R."/>
            <person name="Bureau TE."/>
            <person name="Namiki N."/>
            <person name="Ohyanagi H."/>
            <person name="Sakai Y."/>
            <person name="Nobushima S."/>
            <person name="Sakata K."/>
            <person name="Barrero R.A."/>
            <person name="Sato Y."/>
            <person name="Souvorov A."/>
            <person name="Smith-White B."/>
            <person name="Tatusova T."/>
            <person name="An S."/>
            <person name="An G."/>
            <person name="OOta S."/>
            <person name="Fuks G."/>
            <person name="Messing J."/>
            <person name="Christie K.R."/>
            <person name="Lieberherr D."/>
            <person name="Kim H."/>
            <person name="Zuccolo A."/>
            <person name="Wing R.A."/>
            <person name="Nobuta K."/>
            <person name="Green P.J."/>
            <person name="Lu C."/>
            <person name="Meyers BC."/>
            <person name="Chaparro C."/>
            <person name="Piegu B."/>
            <person name="Panaud O."/>
            <person name="Echeverria M."/>
        </authorList>
    </citation>
    <scope>NUCLEOTIDE SEQUENCE</scope>
</reference>
<dbReference type="KEGG" id="dosa:Os06g0133100"/>
<reference evidence="1" key="1">
    <citation type="submission" date="2000-06" db="EMBL/GenBank/DDBJ databases">
        <title>Oryza sativa nipponbare(GA3) genomic DNA, chromosome 6, PAC clone:P0679C08.</title>
        <authorList>
            <person name="Sasaki T."/>
            <person name="Matsumoto T."/>
            <person name="Yamamoto K."/>
        </authorList>
    </citation>
    <scope>NUCLEOTIDE SEQUENCE</scope>
</reference>
<accession>A0A0P0WSJ7</accession>
<reference evidence="3" key="6">
    <citation type="journal article" date="2008" name="Nucleic Acids Res.">
        <title>The rice annotation project database (RAP-DB): 2008 update.</title>
        <authorList>
            <consortium name="The rice annotation project (RAP)"/>
        </authorList>
    </citation>
    <scope>GENOME REANNOTATION</scope>
    <source>
        <strain evidence="3">cv. Nipponbare</strain>
    </source>
</reference>
<dbReference type="AlphaFoldDB" id="A0A0P0WSJ7"/>
<reference evidence="2" key="4">
    <citation type="journal article" date="2007" name="Genome Res.">
        <title>Curated Genome Annotation of Oryza sativa ssp. japonica and Comparative Genome Analysis with Arabidopsis thaliana.</title>
        <authorList>
            <consortium name="The Rice Annotation Project (RAP)"/>
            <person name="Itoh T."/>
            <person name="Tanaka T."/>
            <person name="Barrero R.A."/>
            <person name="Yamasaki C."/>
            <person name="Fujii Y."/>
            <person name="Hilton P.B."/>
            <person name="Antonio B.A."/>
            <person name="Aono H."/>
            <person name="Apweiler R."/>
            <person name="Bruskiewich R."/>
            <person name="Bureau T."/>
            <person name="Burr F."/>
            <person name="Costa de Oliveira A."/>
            <person name="Fuks G."/>
            <person name="Habara T."/>
            <person name="Haberer G."/>
            <person name="Han B."/>
            <person name="Harada E."/>
            <person name="Hiraki A.T."/>
            <person name="Hirochika H."/>
            <person name="Hoen D."/>
            <person name="Hokari H."/>
            <person name="Hosokawa S."/>
            <person name="Hsing Y."/>
            <person name="Ikawa H."/>
            <person name="Ikeo K."/>
            <person name="Imanishi T."/>
            <person name="Ito Y."/>
            <person name="Jaiswal P."/>
            <person name="Kanno M."/>
            <person name="Kawahara Y."/>
            <person name="Kawamura T."/>
            <person name="Kawashima H."/>
            <person name="Khurana J.P."/>
            <person name="Kikuchi S."/>
            <person name="Komatsu S."/>
            <person name="Koyanagi K.O."/>
            <person name="Kubooka H."/>
            <person name="Lieberherr D."/>
            <person name="Lin Y.C."/>
            <person name="Lonsdale D."/>
            <person name="Matsumoto T."/>
            <person name="Matsuya A."/>
            <person name="McCombie W.R."/>
            <person name="Messing J."/>
            <person name="Miyao A."/>
            <person name="Mulder N."/>
            <person name="Nagamura Y."/>
            <person name="Nam J."/>
            <person name="Namiki N."/>
            <person name="Numa H."/>
            <person name="Nurimoto S."/>
            <person name="O'donovan C."/>
            <person name="Ohyanagi H."/>
            <person name="Okido T."/>
            <person name="Oota S."/>
            <person name="Osato N."/>
            <person name="Palmer L.E."/>
            <person name="Quetier F."/>
            <person name="Raghuvanshi S."/>
            <person name="Saichi N."/>
            <person name="Sakai H."/>
            <person name="Sakai Y."/>
            <person name="Sakata K."/>
            <person name="Sakurai T."/>
            <person name="Sato F."/>
            <person name="Sato Y."/>
            <person name="Schoof H."/>
            <person name="Seki M."/>
            <person name="Shibata M."/>
            <person name="Shimizu Y."/>
            <person name="Shinozaki K."/>
            <person name="Shinso Y."/>
            <person name="Singh N.K."/>
            <person name="Smith-White B."/>
            <person name="Takeda J."/>
            <person name="Tanino M."/>
            <person name="Tatusova T."/>
            <person name="Thongjuea S."/>
            <person name="Todokoro F."/>
            <person name="Tsugane M."/>
            <person name="Tyagi A.K."/>
            <person name="Vanavichit A."/>
            <person name="Wang A."/>
            <person name="Wing R.A."/>
            <person name="Yamaguchi K."/>
            <person name="Yamamoto M."/>
            <person name="Yamamoto N."/>
            <person name="Yu Y."/>
            <person name="Zhang H."/>
            <person name="Zhao Q."/>
            <person name="Higo K."/>
            <person name="Burr B."/>
            <person name="Gojobori T."/>
            <person name="Sasaki T."/>
        </authorList>
    </citation>
    <scope>NUCLEOTIDE SEQUENCE</scope>
</reference>
<evidence type="ECO:0000313" key="2">
    <source>
        <dbReference type="EMBL" id="BAF18619.1"/>
    </source>
</evidence>
<name>A0A0P0WSJ7_ORYSJ</name>
<evidence type="ECO:0000313" key="1">
    <source>
        <dbReference type="EMBL" id="BAD67879.1"/>
    </source>
</evidence>